<comment type="caution">
    <text evidence="1">The sequence shown here is derived from an EMBL/GenBank/DDBJ whole genome shotgun (WGS) entry which is preliminary data.</text>
</comment>
<reference evidence="1" key="1">
    <citation type="submission" date="2019-04" db="EMBL/GenBank/DDBJ databases">
        <title>Evolution of Biomass-Degrading Anaerobic Consortia Revealed by Metagenomics.</title>
        <authorList>
            <person name="Peng X."/>
        </authorList>
    </citation>
    <scope>NUCLEOTIDE SEQUENCE</scope>
    <source>
        <strain evidence="1">SIG240</strain>
    </source>
</reference>
<evidence type="ECO:0008006" key="3">
    <source>
        <dbReference type="Google" id="ProtNLM"/>
    </source>
</evidence>
<sequence>MQLKGQQSGALLLDVLLVLALLMILSMHAVPQAAKFYRQAVVEYEAEQLLATLRYCQNTSRITADSAWGYGANEPIKRYIYLQLFTNGHQLLAGEWDIIANHQYLPGVKVAKVYQEQGKNHYDDSIRLYFGANGRPGITGMMTLCIYYQGYPAEGKKIMISEGGRIRMERGTGAGK</sequence>
<evidence type="ECO:0000313" key="1">
    <source>
        <dbReference type="EMBL" id="MBE6092421.1"/>
    </source>
</evidence>
<dbReference type="Proteomes" id="UP000761380">
    <property type="component" value="Unassembled WGS sequence"/>
</dbReference>
<protein>
    <recommendedName>
        <fullName evidence="3">Tfp pilus assembly protein FimT</fullName>
    </recommendedName>
</protein>
<accession>A0A927ZR18</accession>
<name>A0A927ZR18_SELRU</name>
<proteinExistence type="predicted"/>
<organism evidence="1 2">
    <name type="scientific">Selenomonas ruminantium</name>
    <dbReference type="NCBI Taxonomy" id="971"/>
    <lineage>
        <taxon>Bacteria</taxon>
        <taxon>Bacillati</taxon>
        <taxon>Bacillota</taxon>
        <taxon>Negativicutes</taxon>
        <taxon>Selenomonadales</taxon>
        <taxon>Selenomonadaceae</taxon>
        <taxon>Selenomonas</taxon>
    </lineage>
</organism>
<evidence type="ECO:0000313" key="2">
    <source>
        <dbReference type="Proteomes" id="UP000761380"/>
    </source>
</evidence>
<gene>
    <name evidence="1" type="ORF">E7201_04480</name>
</gene>
<dbReference type="AlphaFoldDB" id="A0A927ZR18"/>
<dbReference type="EMBL" id="SVBY01000023">
    <property type="protein sequence ID" value="MBE6092421.1"/>
    <property type="molecule type" value="Genomic_DNA"/>
</dbReference>